<feature type="domain" description="Haemolysin activator HlyB C-terminal" evidence="5">
    <location>
        <begin position="211"/>
        <end position="513"/>
    </location>
</feature>
<evidence type="ECO:0000313" key="7">
    <source>
        <dbReference type="EMBL" id="AWM78031.1"/>
    </source>
</evidence>
<keyword evidence="4" id="KW-0732">Signal</keyword>
<dbReference type="Pfam" id="PF03865">
    <property type="entry name" value="ShlB"/>
    <property type="match status" value="1"/>
</dbReference>
<protein>
    <recommendedName>
        <fullName evidence="9">ShlB/FhaC/HecB family hemolysin secretion/activation protein</fullName>
    </recommendedName>
</protein>
<feature type="chain" id="PRO_5016410593" description="ShlB/FhaC/HecB family hemolysin secretion/activation protein" evidence="4">
    <location>
        <begin position="29"/>
        <end position="572"/>
    </location>
</feature>
<dbReference type="KEGG" id="phb:HYN04_09870"/>
<gene>
    <name evidence="7" type="ORF">HYN04_09870</name>
</gene>
<dbReference type="InterPro" id="IPR051544">
    <property type="entry name" value="TPS_OM_transporter"/>
</dbReference>
<evidence type="ECO:0000259" key="5">
    <source>
        <dbReference type="Pfam" id="PF03865"/>
    </source>
</evidence>
<keyword evidence="1" id="KW-0472">Membrane</keyword>
<evidence type="ECO:0000256" key="1">
    <source>
        <dbReference type="ARBA" id="ARBA00022452"/>
    </source>
</evidence>
<name>A0A2Z3HXH2_9CAUL</name>
<dbReference type="PANTHER" id="PTHR34597:SF6">
    <property type="entry name" value="BLR6126 PROTEIN"/>
    <property type="match status" value="1"/>
</dbReference>
<dbReference type="PANTHER" id="PTHR34597">
    <property type="entry name" value="SLR1661 PROTEIN"/>
    <property type="match status" value="1"/>
</dbReference>
<evidence type="ECO:0000313" key="8">
    <source>
        <dbReference type="Proteomes" id="UP000247763"/>
    </source>
</evidence>
<dbReference type="Proteomes" id="UP000247763">
    <property type="component" value="Chromosome"/>
</dbReference>
<dbReference type="AlphaFoldDB" id="A0A2Z3HXH2"/>
<dbReference type="OrthoDB" id="7497550at2"/>
<dbReference type="InterPro" id="IPR013686">
    <property type="entry name" value="Polypept-transport_assoc_ShlB"/>
</dbReference>
<keyword evidence="3" id="KW-0998">Cell outer membrane</keyword>
<dbReference type="Gene3D" id="2.40.160.50">
    <property type="entry name" value="membrane protein fhac: a member of the omp85/tpsb transporter family"/>
    <property type="match status" value="1"/>
</dbReference>
<dbReference type="Pfam" id="PF08479">
    <property type="entry name" value="POTRA_2"/>
    <property type="match status" value="1"/>
</dbReference>
<dbReference type="GO" id="GO:0008320">
    <property type="term" value="F:protein transmembrane transporter activity"/>
    <property type="evidence" value="ECO:0007669"/>
    <property type="project" value="TreeGrafter"/>
</dbReference>
<feature type="domain" description="Polypeptide-transport-associated ShlB-type" evidence="6">
    <location>
        <begin position="70"/>
        <end position="146"/>
    </location>
</feature>
<organism evidence="7 8">
    <name type="scientific">Phenylobacterium parvum</name>
    <dbReference type="NCBI Taxonomy" id="2201350"/>
    <lineage>
        <taxon>Bacteria</taxon>
        <taxon>Pseudomonadati</taxon>
        <taxon>Pseudomonadota</taxon>
        <taxon>Alphaproteobacteria</taxon>
        <taxon>Caulobacterales</taxon>
        <taxon>Caulobacteraceae</taxon>
        <taxon>Phenylobacterium</taxon>
    </lineage>
</organism>
<dbReference type="EMBL" id="CP029479">
    <property type="protein sequence ID" value="AWM78031.1"/>
    <property type="molecule type" value="Genomic_DNA"/>
</dbReference>
<keyword evidence="8" id="KW-1185">Reference proteome</keyword>
<proteinExistence type="predicted"/>
<dbReference type="GO" id="GO:0046819">
    <property type="term" value="P:protein secretion by the type V secretion system"/>
    <property type="evidence" value="ECO:0007669"/>
    <property type="project" value="TreeGrafter"/>
</dbReference>
<evidence type="ECO:0000256" key="4">
    <source>
        <dbReference type="SAM" id="SignalP"/>
    </source>
</evidence>
<dbReference type="InterPro" id="IPR005565">
    <property type="entry name" value="Hemolysn_activator_HlyB_C"/>
</dbReference>
<evidence type="ECO:0008006" key="9">
    <source>
        <dbReference type="Google" id="ProtNLM"/>
    </source>
</evidence>
<dbReference type="Gene3D" id="3.10.20.310">
    <property type="entry name" value="membrane protein fhac"/>
    <property type="match status" value="1"/>
</dbReference>
<reference evidence="8" key="1">
    <citation type="submission" date="2018-05" db="EMBL/GenBank/DDBJ databases">
        <title>Genome sequencing of Phenylobacterium sp. HYN0004.</title>
        <authorList>
            <person name="Yi H."/>
            <person name="Baek C."/>
        </authorList>
    </citation>
    <scope>NUCLEOTIDE SEQUENCE [LARGE SCALE GENOMIC DNA]</scope>
    <source>
        <strain evidence="8">HYN0004</strain>
    </source>
</reference>
<dbReference type="GO" id="GO:0098046">
    <property type="term" value="C:type V protein secretion system complex"/>
    <property type="evidence" value="ECO:0007669"/>
    <property type="project" value="TreeGrafter"/>
</dbReference>
<keyword evidence="1" id="KW-1134">Transmembrane beta strand</keyword>
<accession>A0A2Z3HXH2</accession>
<dbReference type="RefSeq" id="WP_110450598.1">
    <property type="nucleotide sequence ID" value="NZ_CP029479.1"/>
</dbReference>
<evidence type="ECO:0000259" key="6">
    <source>
        <dbReference type="Pfam" id="PF08479"/>
    </source>
</evidence>
<keyword evidence="2" id="KW-0812">Transmembrane</keyword>
<evidence type="ECO:0000256" key="2">
    <source>
        <dbReference type="ARBA" id="ARBA00022692"/>
    </source>
</evidence>
<evidence type="ECO:0000256" key="3">
    <source>
        <dbReference type="ARBA" id="ARBA00023237"/>
    </source>
</evidence>
<sequence>MTPSLAARSTAFALVTSVVMLASAPSLAQTPSPSQSRPAQALENQVPPGGFRFPAARGQGAPEGADAIRFALRDLQVDGGLAQLEARTQALKPALGAEVSVADVYGYAAALQAAYFEAGYPLVRVVVPAQDLERDTGIVRVLVVSGFVERIDLQGLPDAVRARVEAVLTPLVDREPLLASEFERRLLLAGDASGLALQSALSPGTLTGGTVLVVAGEHRPFQMAVTIDNSLSEEVGREQLTGSLALNSLLGLGERILLTAAISPDDPSWSDDTLRRYASLHAQVPLGNRGLSVGGELAFSASAPRGASAPLALQNEFNRVGVFVNLATLRSRHRSQDIRLTLEAASEGQTTGILGPAVDLFADRTRVARIAIDGFEALDRGGRVDYELEVSQGLDGLGARSVDEATPLRPLSRFGADAKFTRLQGSLGVFAPLGDASSARVLLRGQTGFGNPLLRSEQGAIASADLISGPPTGSLLGDDMLAARLDVSRALPAGRTTILPYVFGAAGRTWLQSPLPGELGRADTRQLGAGLRFEAATTGRASMFGRLEWSHVESDQAFADRDWISASLTWRY</sequence>
<feature type="signal peptide" evidence="4">
    <location>
        <begin position="1"/>
        <end position="28"/>
    </location>
</feature>